<dbReference type="SUPFAM" id="SSF64076">
    <property type="entry name" value="MTH938-like"/>
    <property type="match status" value="1"/>
</dbReference>
<keyword evidence="2" id="KW-1185">Reference proteome</keyword>
<gene>
    <name evidence="1" type="ORF">SAMN05192565_11818</name>
</gene>
<dbReference type="PANTHER" id="PTHR21192">
    <property type="entry name" value="NUCLEAR PROTEIN E3-3"/>
    <property type="match status" value="1"/>
</dbReference>
<proteinExistence type="predicted"/>
<sequence>MAAGGLPDGFVPGRHLIDAYGNGGFRFAEMSHRGSILVLPSGIRAWSTTEPKAIDRAALRPVVAEGRAVELLLIGTGLDIAPFPDSLRRWLKEAGIGLDVMQTGAAARTYNILMAENRKVAAALIAVA</sequence>
<dbReference type="OrthoDB" id="7351393at2"/>
<dbReference type="AlphaFoldDB" id="A0A1I2VWP5"/>
<dbReference type="STRING" id="582675.SAMN05192565_11818"/>
<dbReference type="CDD" id="cd00248">
    <property type="entry name" value="Mth938-like"/>
    <property type="match status" value="1"/>
</dbReference>
<evidence type="ECO:0000313" key="1">
    <source>
        <dbReference type="EMBL" id="SFG93550.1"/>
    </source>
</evidence>
<name>A0A1I2VWP5_9HYPH</name>
<dbReference type="PANTHER" id="PTHR21192:SF2">
    <property type="entry name" value="NADH DEHYDROGENASE [UBIQUINONE] 1 ALPHA SUBCOMPLEX ASSEMBLY FACTOR 3"/>
    <property type="match status" value="1"/>
</dbReference>
<dbReference type="Proteomes" id="UP000199229">
    <property type="component" value="Unassembled WGS sequence"/>
</dbReference>
<dbReference type="RefSeq" id="WP_091973332.1">
    <property type="nucleotide sequence ID" value="NZ_FOPM01000018.1"/>
</dbReference>
<evidence type="ECO:0000313" key="2">
    <source>
        <dbReference type="Proteomes" id="UP000199229"/>
    </source>
</evidence>
<dbReference type="Gene3D" id="3.40.1230.10">
    <property type="entry name" value="MTH938-like"/>
    <property type="match status" value="1"/>
</dbReference>
<reference evidence="2" key="1">
    <citation type="submission" date="2016-10" db="EMBL/GenBank/DDBJ databases">
        <authorList>
            <person name="Varghese N."/>
            <person name="Submissions S."/>
        </authorList>
    </citation>
    <scope>NUCLEOTIDE SEQUENCE [LARGE SCALE GENOMIC DNA]</scope>
    <source>
        <strain evidence="2">Gh-105</strain>
    </source>
</reference>
<dbReference type="Pfam" id="PF04430">
    <property type="entry name" value="DUF498"/>
    <property type="match status" value="1"/>
</dbReference>
<dbReference type="InterPro" id="IPR007523">
    <property type="entry name" value="NDUFAF3/AAMDC"/>
</dbReference>
<protein>
    <submittedName>
        <fullName evidence="1">Uncharacterized conserved protein, contains Mth938-like domain</fullName>
    </submittedName>
</protein>
<dbReference type="InterPro" id="IPR036748">
    <property type="entry name" value="MTH938-like_sf"/>
</dbReference>
<dbReference type="EMBL" id="FOPM01000018">
    <property type="protein sequence ID" value="SFG93550.1"/>
    <property type="molecule type" value="Genomic_DNA"/>
</dbReference>
<organism evidence="1 2">
    <name type="scientific">Methylobacterium gossipiicola</name>
    <dbReference type="NCBI Taxonomy" id="582675"/>
    <lineage>
        <taxon>Bacteria</taxon>
        <taxon>Pseudomonadati</taxon>
        <taxon>Pseudomonadota</taxon>
        <taxon>Alphaproteobacteria</taxon>
        <taxon>Hyphomicrobiales</taxon>
        <taxon>Methylobacteriaceae</taxon>
        <taxon>Methylobacterium</taxon>
    </lineage>
</organism>
<accession>A0A1I2VWP5</accession>